<dbReference type="EMBL" id="ADHJ01000042">
    <property type="protein sequence ID" value="EFU39306.1"/>
    <property type="molecule type" value="Genomic_DNA"/>
</dbReference>
<gene>
    <name evidence="1" type="ORF">PVOR_26068</name>
</gene>
<comment type="caution">
    <text evidence="1">The sequence shown here is derived from an EMBL/GenBank/DDBJ whole genome shotgun (WGS) entry which is preliminary data.</text>
</comment>
<organism evidence="1 2">
    <name type="scientific">Paenibacillus vortex V453</name>
    <dbReference type="NCBI Taxonomy" id="715225"/>
    <lineage>
        <taxon>Bacteria</taxon>
        <taxon>Bacillati</taxon>
        <taxon>Bacillota</taxon>
        <taxon>Bacilli</taxon>
        <taxon>Bacillales</taxon>
        <taxon>Paenibacillaceae</taxon>
        <taxon>Paenibacillus</taxon>
    </lineage>
</organism>
<evidence type="ECO:0000313" key="2">
    <source>
        <dbReference type="Proteomes" id="UP000003094"/>
    </source>
</evidence>
<evidence type="ECO:0000313" key="1">
    <source>
        <dbReference type="EMBL" id="EFU39306.1"/>
    </source>
</evidence>
<sequence>MVTLDYQLTRKALAVFIYEQIAEEHFIHKTRAISS</sequence>
<name>A0A2R9SPN9_9BACL</name>
<reference evidence="1 2" key="1">
    <citation type="journal article" date="2010" name="BMC Genomics">
        <title>Genome sequence of the pattern forming Paenibacillus vortex bacterium reveals potential for thriving in complex environments.</title>
        <authorList>
            <person name="Sirota-Madi A."/>
            <person name="Olender T."/>
            <person name="Helman Y."/>
            <person name="Ingham C."/>
            <person name="Brainis I."/>
            <person name="Roth D."/>
            <person name="Hagi E."/>
            <person name="Brodsky L."/>
            <person name="Leshkowitz D."/>
            <person name="Galatenko V."/>
            <person name="Nikolaev V."/>
            <person name="Mugasimangalam R.C."/>
            <person name="Bransburg-Zabary S."/>
            <person name="Gutnick D.L."/>
            <person name="Lancet D."/>
            <person name="Ben-Jacob E."/>
        </authorList>
    </citation>
    <scope>NUCLEOTIDE SEQUENCE [LARGE SCALE GENOMIC DNA]</scope>
    <source>
        <strain evidence="1 2">V453</strain>
    </source>
</reference>
<keyword evidence="2" id="KW-1185">Reference proteome</keyword>
<accession>A0A2R9SPN9</accession>
<proteinExistence type="predicted"/>
<dbReference type="KEGG" id="pvo:PVOR_26068"/>
<dbReference type="Proteomes" id="UP000003094">
    <property type="component" value="Unassembled WGS sequence"/>
</dbReference>
<protein>
    <submittedName>
        <fullName evidence="1">Uncharacterized protein</fullName>
    </submittedName>
</protein>
<dbReference type="AlphaFoldDB" id="A0A2R9SPN9"/>